<keyword evidence="2" id="KW-1185">Reference proteome</keyword>
<name>A0ACC2NG67_9HYME</name>
<comment type="caution">
    <text evidence="1">The sequence shown here is derived from an EMBL/GenBank/DDBJ whole genome shotgun (WGS) entry which is preliminary data.</text>
</comment>
<organism evidence="1 2">
    <name type="scientific">Eretmocerus hayati</name>
    <dbReference type="NCBI Taxonomy" id="131215"/>
    <lineage>
        <taxon>Eukaryota</taxon>
        <taxon>Metazoa</taxon>
        <taxon>Ecdysozoa</taxon>
        <taxon>Arthropoda</taxon>
        <taxon>Hexapoda</taxon>
        <taxon>Insecta</taxon>
        <taxon>Pterygota</taxon>
        <taxon>Neoptera</taxon>
        <taxon>Endopterygota</taxon>
        <taxon>Hymenoptera</taxon>
        <taxon>Apocrita</taxon>
        <taxon>Proctotrupomorpha</taxon>
        <taxon>Chalcidoidea</taxon>
        <taxon>Aphelinidae</taxon>
        <taxon>Aphelininae</taxon>
        <taxon>Eretmocerus</taxon>
    </lineage>
</organism>
<dbReference type="EMBL" id="CM056743">
    <property type="protein sequence ID" value="KAJ8670163.1"/>
    <property type="molecule type" value="Genomic_DNA"/>
</dbReference>
<gene>
    <name evidence="1" type="ORF">QAD02_001422</name>
</gene>
<evidence type="ECO:0000313" key="2">
    <source>
        <dbReference type="Proteomes" id="UP001239111"/>
    </source>
</evidence>
<evidence type="ECO:0000313" key="1">
    <source>
        <dbReference type="EMBL" id="KAJ8670163.1"/>
    </source>
</evidence>
<reference evidence="1" key="1">
    <citation type="submission" date="2023-04" db="EMBL/GenBank/DDBJ databases">
        <title>A chromosome-level genome assembly of the parasitoid wasp Eretmocerus hayati.</title>
        <authorList>
            <person name="Zhong Y."/>
            <person name="Liu S."/>
            <person name="Liu Y."/>
        </authorList>
    </citation>
    <scope>NUCLEOTIDE SEQUENCE</scope>
    <source>
        <strain evidence="1">ZJU_SS_LIU_2023</strain>
    </source>
</reference>
<accession>A0ACC2NG67</accession>
<sequence>MLAQQSDMHPSRSQSGCQEREPQTVQNGALDDVHGPVFATDKVRVESLRESARIANFQLRDHLVTTSNLYMANCNCRSHRENVFRRNFATAKEATNNVCRLTSDPECSVCRIACRLVIDADSMYHHMSDIASSERCLRRSRIPHRHEGPCGWCIPCRTGGKCPYSESFDCYVTYDLSVYDETNDALVGTSKINGTRWLMNHVINSTNALDLFFCNAHTHVHEGPYAAGRESAMLPPSWICRLHNEICCSNATRLSDMTTSFVLTHVTPKEESSYPYTTHETTTTTIRTNASRKRKFITINKNRCEVLDPTYDPDTKRKRFSDKFYESKFNIKYFITVPMHLHHEQSSNYLSSLLKSAVLLEKLETVKNRYKRYISGGFLIPNVSRYKSGKDSVFRTDVTGFKTTALYQTSILSEELGVDEIVLPQNTYDEWQKTHDLRYVVIKRDPSITSRCAFVVRVKRNEDPSASVILLSALLAVLLNQDNDGDKNGVYAALLFLPKGWCTKYVTSYVLSMLKLSRAHRDRETFTGMPRHAFSEHDRVFMYRHRDSLKEKNPEFFGKYYDAYGPEGLCELGCSYMKSEFDAFRAALSELVKKHRYHIGIKDVLDTSRGGLFDVFRASESKNELVLKKFDDNLRKKLTLDDNSKDWTDTLNNYVLSEKRLKKQGRNVFINFYCGQDLIVLNDDLMHNKTRLADMRNYPNYVYRWPASVLSVYSNNILNSNK</sequence>
<proteinExistence type="predicted"/>
<protein>
    <submittedName>
        <fullName evidence="1">Uncharacterized protein</fullName>
    </submittedName>
</protein>
<dbReference type="Proteomes" id="UP001239111">
    <property type="component" value="Chromosome 3"/>
</dbReference>